<dbReference type="PANTHER" id="PTHR43409:SF16">
    <property type="entry name" value="SLR0320 PROTEIN"/>
    <property type="match status" value="1"/>
</dbReference>
<evidence type="ECO:0000259" key="7">
    <source>
        <dbReference type="PROSITE" id="PS51918"/>
    </source>
</evidence>
<dbReference type="SMART" id="SM00729">
    <property type="entry name" value="Elp3"/>
    <property type="match status" value="1"/>
</dbReference>
<dbReference type="RefSeq" id="WP_012175981.1">
    <property type="nucleotide sequence ID" value="NC_009943.1"/>
</dbReference>
<dbReference type="InterPro" id="IPR007197">
    <property type="entry name" value="rSAM"/>
</dbReference>
<evidence type="ECO:0000256" key="2">
    <source>
        <dbReference type="ARBA" id="ARBA00022691"/>
    </source>
</evidence>
<dbReference type="SFLD" id="SFLDS00029">
    <property type="entry name" value="Radical_SAM"/>
    <property type="match status" value="1"/>
</dbReference>
<dbReference type="PANTHER" id="PTHR43409">
    <property type="entry name" value="ANAEROBIC MAGNESIUM-PROTOPORPHYRIN IX MONOMETHYL ESTER CYCLASE-RELATED"/>
    <property type="match status" value="1"/>
</dbReference>
<dbReference type="InterPro" id="IPR034466">
    <property type="entry name" value="Methyltransferase_Class_B"/>
</dbReference>
<evidence type="ECO:0000313" key="9">
    <source>
        <dbReference type="Proteomes" id="UP000008561"/>
    </source>
</evidence>
<keyword evidence="3" id="KW-0479">Metal-binding</keyword>
<keyword evidence="4" id="KW-0408">Iron</keyword>
<dbReference type="SFLD" id="SFLDG01123">
    <property type="entry name" value="methyltransferase_(Class_B)"/>
    <property type="match status" value="1"/>
</dbReference>
<proteinExistence type="predicted"/>
<dbReference type="GO" id="GO:0051539">
    <property type="term" value="F:4 iron, 4 sulfur cluster binding"/>
    <property type="evidence" value="ECO:0007669"/>
    <property type="project" value="UniProtKB-KW"/>
</dbReference>
<evidence type="ECO:0000256" key="3">
    <source>
        <dbReference type="ARBA" id="ARBA00022723"/>
    </source>
</evidence>
<dbReference type="SUPFAM" id="SSF102114">
    <property type="entry name" value="Radical SAM enzymes"/>
    <property type="match status" value="1"/>
</dbReference>
<sequence length="426" mass="46642">MNVLLISANTETINMPVLPLGLSCIARAVRAAGHQAMVVNTLDKDRLIPEALQAIETFHPRVIGISVRNIDDQTMEPARFLLEPVRDLIAACKKQTSAPIVLGGAGYSIFPEAALSYLGADRGIRGPGEKPFVSLLAHLENNKSPAAIPGLYLPGRKPAAPLDPDCHINDYPMPLPEDQVFAPSETGDAPVWVPFQTRRGCPMDCSYCSTASIEGRTTRKRDLSRVIDTLAAYRQAGFSHLFFVDNTFNIPPSYAKALCDGIIEKNLNLSWRCIVYPWKIDNDLAEKMASAGCKEVSLGFESGSAQMLRAFNKKFTPDDVRAVSAALKQFNIKQTGFLLLGGPGETEQTIQESLAFVESLNLDATKITSGIRIYPETQLARQAVAQGIIAPDDTLLFPRFYMAPAVKDTIRAIVAPWLTKHPNWFS</sequence>
<reference evidence="8 9" key="1">
    <citation type="submission" date="2007-10" db="EMBL/GenBank/DDBJ databases">
        <title>Complete sequence of Desulfococcus oleovorans Hxd3.</title>
        <authorList>
            <consortium name="US DOE Joint Genome Institute"/>
            <person name="Copeland A."/>
            <person name="Lucas S."/>
            <person name="Lapidus A."/>
            <person name="Barry K."/>
            <person name="Glavina del Rio T."/>
            <person name="Dalin E."/>
            <person name="Tice H."/>
            <person name="Pitluck S."/>
            <person name="Kiss H."/>
            <person name="Brettin T."/>
            <person name="Bruce D."/>
            <person name="Detter J.C."/>
            <person name="Han C."/>
            <person name="Schmutz J."/>
            <person name="Larimer F."/>
            <person name="Land M."/>
            <person name="Hauser L."/>
            <person name="Kyrpides N."/>
            <person name="Kim E."/>
            <person name="Wawrik B."/>
            <person name="Richardson P."/>
        </authorList>
    </citation>
    <scope>NUCLEOTIDE SEQUENCE [LARGE SCALE GENOMIC DNA]</scope>
    <source>
        <strain evidence="9">DSM 6200 / JCM 39069 / Hxd3</strain>
    </source>
</reference>
<dbReference type="PROSITE" id="PS51332">
    <property type="entry name" value="B12_BINDING"/>
    <property type="match status" value="1"/>
</dbReference>
<dbReference type="GO" id="GO:0031419">
    <property type="term" value="F:cobalamin binding"/>
    <property type="evidence" value="ECO:0007669"/>
    <property type="project" value="InterPro"/>
</dbReference>
<dbReference type="eggNOG" id="COG1032">
    <property type="taxonomic scope" value="Bacteria"/>
</dbReference>
<dbReference type="Pfam" id="PF04055">
    <property type="entry name" value="Radical_SAM"/>
    <property type="match status" value="1"/>
</dbReference>
<dbReference type="STRING" id="96561.Dole_2566"/>
<comment type="cofactor">
    <cofactor evidence="1">
        <name>[4Fe-4S] cluster</name>
        <dbReference type="ChEBI" id="CHEBI:49883"/>
    </cofactor>
</comment>
<dbReference type="CDD" id="cd01335">
    <property type="entry name" value="Radical_SAM"/>
    <property type="match status" value="1"/>
</dbReference>
<dbReference type="GO" id="GO:0046872">
    <property type="term" value="F:metal ion binding"/>
    <property type="evidence" value="ECO:0007669"/>
    <property type="project" value="UniProtKB-KW"/>
</dbReference>
<dbReference type="PROSITE" id="PS51918">
    <property type="entry name" value="RADICAL_SAM"/>
    <property type="match status" value="1"/>
</dbReference>
<accession>A8ZWN8</accession>
<name>A8ZWN8_DESOH</name>
<organism evidence="8 9">
    <name type="scientific">Desulfosudis oleivorans (strain DSM 6200 / JCM 39069 / Hxd3)</name>
    <name type="common">Desulfococcus oleovorans</name>
    <dbReference type="NCBI Taxonomy" id="96561"/>
    <lineage>
        <taxon>Bacteria</taxon>
        <taxon>Pseudomonadati</taxon>
        <taxon>Thermodesulfobacteriota</taxon>
        <taxon>Desulfobacteria</taxon>
        <taxon>Desulfobacterales</taxon>
        <taxon>Desulfosudaceae</taxon>
        <taxon>Desulfosudis</taxon>
    </lineage>
</organism>
<dbReference type="InterPro" id="IPR051198">
    <property type="entry name" value="BchE-like"/>
</dbReference>
<evidence type="ECO:0000313" key="8">
    <source>
        <dbReference type="EMBL" id="ABW68369.1"/>
    </source>
</evidence>
<keyword evidence="9" id="KW-1185">Reference proteome</keyword>
<dbReference type="InterPro" id="IPR006638">
    <property type="entry name" value="Elp3/MiaA/NifB-like_rSAM"/>
</dbReference>
<gene>
    <name evidence="8" type="ordered locus">Dole_2566</name>
</gene>
<dbReference type="EMBL" id="CP000859">
    <property type="protein sequence ID" value="ABW68369.1"/>
    <property type="molecule type" value="Genomic_DNA"/>
</dbReference>
<dbReference type="SFLD" id="SFLDG01082">
    <property type="entry name" value="B12-binding_domain_containing"/>
    <property type="match status" value="1"/>
</dbReference>
<dbReference type="Gene3D" id="3.40.50.280">
    <property type="entry name" value="Cobalamin-binding domain"/>
    <property type="match status" value="1"/>
</dbReference>
<feature type="domain" description="B12-binding" evidence="6">
    <location>
        <begin position="5"/>
        <end position="146"/>
    </location>
</feature>
<evidence type="ECO:0000259" key="6">
    <source>
        <dbReference type="PROSITE" id="PS51332"/>
    </source>
</evidence>
<dbReference type="OrthoDB" id="9762608at2"/>
<evidence type="ECO:0000256" key="5">
    <source>
        <dbReference type="ARBA" id="ARBA00023014"/>
    </source>
</evidence>
<dbReference type="GO" id="GO:0003824">
    <property type="term" value="F:catalytic activity"/>
    <property type="evidence" value="ECO:0007669"/>
    <property type="project" value="InterPro"/>
</dbReference>
<dbReference type="InterPro" id="IPR058240">
    <property type="entry name" value="rSAM_sf"/>
</dbReference>
<evidence type="ECO:0000256" key="1">
    <source>
        <dbReference type="ARBA" id="ARBA00001966"/>
    </source>
</evidence>
<keyword evidence="2" id="KW-0949">S-adenosyl-L-methionine</keyword>
<protein>
    <submittedName>
        <fullName evidence="8">Radical SAM domain protein</fullName>
    </submittedName>
</protein>
<dbReference type="Pfam" id="PF02310">
    <property type="entry name" value="B12-binding"/>
    <property type="match status" value="1"/>
</dbReference>
<keyword evidence="5" id="KW-0411">Iron-sulfur</keyword>
<dbReference type="AlphaFoldDB" id="A8ZWN8"/>
<dbReference type="Gene3D" id="3.80.30.20">
    <property type="entry name" value="tm_1862 like domain"/>
    <property type="match status" value="1"/>
</dbReference>
<dbReference type="HOGENOM" id="CLU_021572_4_5_7"/>
<dbReference type="GO" id="GO:0005829">
    <property type="term" value="C:cytosol"/>
    <property type="evidence" value="ECO:0007669"/>
    <property type="project" value="TreeGrafter"/>
</dbReference>
<dbReference type="Proteomes" id="UP000008561">
    <property type="component" value="Chromosome"/>
</dbReference>
<feature type="domain" description="Radical SAM core" evidence="7">
    <location>
        <begin position="185"/>
        <end position="411"/>
    </location>
</feature>
<dbReference type="InterPro" id="IPR006158">
    <property type="entry name" value="Cobalamin-bd"/>
</dbReference>
<evidence type="ECO:0000256" key="4">
    <source>
        <dbReference type="ARBA" id="ARBA00023004"/>
    </source>
</evidence>
<dbReference type="InterPro" id="IPR023404">
    <property type="entry name" value="rSAM_horseshoe"/>
</dbReference>
<dbReference type="KEGG" id="dol:Dole_2566"/>